<dbReference type="PROSITE" id="PS50071">
    <property type="entry name" value="HOMEOBOX_2"/>
    <property type="match status" value="1"/>
</dbReference>
<comment type="subcellular location">
    <subcellularLocation>
        <location evidence="1 6">Nucleus</location>
    </subcellularLocation>
</comment>
<dbReference type="SMART" id="SM00548">
    <property type="entry name" value="IRO"/>
    <property type="match status" value="1"/>
</dbReference>
<evidence type="ECO:0000256" key="4">
    <source>
        <dbReference type="ARBA" id="ARBA00023155"/>
    </source>
</evidence>
<feature type="compositionally biased region" description="Pro residues" evidence="7">
    <location>
        <begin position="547"/>
        <end position="556"/>
    </location>
</feature>
<dbReference type="GO" id="GO:0048468">
    <property type="term" value="P:cell development"/>
    <property type="evidence" value="ECO:0007669"/>
    <property type="project" value="TreeGrafter"/>
</dbReference>
<feature type="compositionally biased region" description="Acidic residues" evidence="7">
    <location>
        <begin position="249"/>
        <end position="271"/>
    </location>
</feature>
<dbReference type="GO" id="GO:0000978">
    <property type="term" value="F:RNA polymerase II cis-regulatory region sequence-specific DNA binding"/>
    <property type="evidence" value="ECO:0007669"/>
    <property type="project" value="TreeGrafter"/>
</dbReference>
<evidence type="ECO:0000256" key="6">
    <source>
        <dbReference type="PROSITE-ProRule" id="PRU00108"/>
    </source>
</evidence>
<comment type="similarity">
    <text evidence="2">Belongs to the TALE/IRO homeobox family.</text>
</comment>
<dbReference type="PROSITE" id="PS00027">
    <property type="entry name" value="HOMEOBOX_1"/>
    <property type="match status" value="1"/>
</dbReference>
<organism evidence="9 10">
    <name type="scientific">Crotalus adamanteus</name>
    <name type="common">Eastern diamondback rattlesnake</name>
    <dbReference type="NCBI Taxonomy" id="8729"/>
    <lineage>
        <taxon>Eukaryota</taxon>
        <taxon>Metazoa</taxon>
        <taxon>Chordata</taxon>
        <taxon>Craniata</taxon>
        <taxon>Vertebrata</taxon>
        <taxon>Euteleostomi</taxon>
        <taxon>Lepidosauria</taxon>
        <taxon>Squamata</taxon>
        <taxon>Bifurcata</taxon>
        <taxon>Unidentata</taxon>
        <taxon>Episquamata</taxon>
        <taxon>Toxicofera</taxon>
        <taxon>Serpentes</taxon>
        <taxon>Colubroidea</taxon>
        <taxon>Viperidae</taxon>
        <taxon>Crotalinae</taxon>
        <taxon>Crotalus</taxon>
    </lineage>
</organism>
<dbReference type="CDD" id="cd00086">
    <property type="entry name" value="homeodomain"/>
    <property type="match status" value="1"/>
</dbReference>
<dbReference type="InterPro" id="IPR009057">
    <property type="entry name" value="Homeodomain-like_sf"/>
</dbReference>
<dbReference type="FunFam" id="1.10.10.60:FF:000003">
    <property type="entry name" value="Iroquois-class homeobox protein IRX"/>
    <property type="match status" value="1"/>
</dbReference>
<keyword evidence="10" id="KW-1185">Reference proteome</keyword>
<feature type="DNA-binding region" description="Homeobox" evidence="6">
    <location>
        <begin position="124"/>
        <end position="176"/>
    </location>
</feature>
<evidence type="ECO:0000259" key="8">
    <source>
        <dbReference type="PROSITE" id="PS50071"/>
    </source>
</evidence>
<feature type="compositionally biased region" description="Acidic residues" evidence="7">
    <location>
        <begin position="187"/>
        <end position="200"/>
    </location>
</feature>
<dbReference type="Pfam" id="PF05920">
    <property type="entry name" value="Homeobox_KN"/>
    <property type="match status" value="1"/>
</dbReference>
<feature type="compositionally biased region" description="Acidic residues" evidence="7">
    <location>
        <begin position="207"/>
        <end position="220"/>
    </location>
</feature>
<evidence type="ECO:0000313" key="9">
    <source>
        <dbReference type="EMBL" id="KAK9392693.1"/>
    </source>
</evidence>
<keyword evidence="4 6" id="KW-0371">Homeobox</keyword>
<sequence length="592" mass="61649">MAFSQLGYQYIRPLYPTDGQGSSGGGGGSSSRTGAELSPAGSLCGVLSSMYGAPYAAAAAAQGYGAFLPYAAELPIFPQLGTQYELKDSPGVQGPAFPPPHPAFYPYGQYQFGDPSRPKNATRESTSTLKAWLSEHRKNPYPTKGEKIMLAIITKMTLTQVSTWFANARRRLKKENKMTWAPRSRSEDEEGTADGSEDGETDKRDPDDEEIDLENSDAEPCEGGAATAGAGAGAQAGQLLLHPRGGSDTSEDDEEEEEEEEDEAESSDGLEELAGAQQRFLKAVEARRRASTGPPSSPPPLRSPSPAPQPVQPAKPKIWSLAETATSPDNPSRKSPPGGGGAAGGGGSPPAGPPCLPLGPTPQPTPGAAAHRLVPSACPLGKFAGWSGRPFSAAPPHASHPLTFLNTPHLLGLAGGNANTAPAAAAAAAAALAAFSRQADQAPSAEASGTDRSSALDVEKKLIKTAFQPVQRWPQNQLDAAMARRARPPGSPPPGAERGARWIRSLDRLGGSTAKEGARSLGEGGGEGGWGSERGKKERKSGSSSWFPPPPLPPPRHSWEGVCAKSAATRRPAFGLGLRKGTVLSCDYFTCI</sequence>
<comment type="caution">
    <text evidence="9">The sequence shown here is derived from an EMBL/GenBank/DDBJ whole genome shotgun (WGS) entry which is preliminary data.</text>
</comment>
<reference evidence="9 10" key="1">
    <citation type="journal article" date="2024" name="Proc. Natl. Acad. Sci. U.S.A.">
        <title>The genetic regulatory architecture and epigenomic basis for age-related changes in rattlesnake venom.</title>
        <authorList>
            <person name="Hogan M.P."/>
            <person name="Holding M.L."/>
            <person name="Nystrom G.S."/>
            <person name="Colston T.J."/>
            <person name="Bartlett D.A."/>
            <person name="Mason A.J."/>
            <person name="Ellsworth S.A."/>
            <person name="Rautsaw R.M."/>
            <person name="Lawrence K.C."/>
            <person name="Strickland J.L."/>
            <person name="He B."/>
            <person name="Fraser P."/>
            <person name="Margres M.J."/>
            <person name="Gilbert D.M."/>
            <person name="Gibbs H.L."/>
            <person name="Parkinson C.L."/>
            <person name="Rokyta D.R."/>
        </authorList>
    </citation>
    <scope>NUCLEOTIDE SEQUENCE [LARGE SCALE GENOMIC DNA]</scope>
    <source>
        <strain evidence="9">DRR0105</strain>
    </source>
</reference>
<evidence type="ECO:0000256" key="5">
    <source>
        <dbReference type="ARBA" id="ARBA00023242"/>
    </source>
</evidence>
<accession>A0AAW1ASI6</accession>
<dbReference type="EMBL" id="JAOTOJ010000015">
    <property type="protein sequence ID" value="KAK9392693.1"/>
    <property type="molecule type" value="Genomic_DNA"/>
</dbReference>
<dbReference type="SUPFAM" id="SSF46689">
    <property type="entry name" value="Homeodomain-like"/>
    <property type="match status" value="1"/>
</dbReference>
<dbReference type="Gene3D" id="1.10.10.60">
    <property type="entry name" value="Homeodomain-like"/>
    <property type="match status" value="1"/>
</dbReference>
<dbReference type="InterPro" id="IPR017970">
    <property type="entry name" value="Homeobox_CS"/>
</dbReference>
<dbReference type="InterPro" id="IPR003893">
    <property type="entry name" value="Iroquois_homeo"/>
</dbReference>
<dbReference type="InterPro" id="IPR001356">
    <property type="entry name" value="HD"/>
</dbReference>
<keyword evidence="5 6" id="KW-0539">Nucleus</keyword>
<dbReference type="Proteomes" id="UP001474421">
    <property type="component" value="Unassembled WGS sequence"/>
</dbReference>
<dbReference type="InterPro" id="IPR008422">
    <property type="entry name" value="KN_HD"/>
</dbReference>
<feature type="compositionally biased region" description="Basic and acidic residues" evidence="7">
    <location>
        <begin position="498"/>
        <end position="507"/>
    </location>
</feature>
<feature type="region of interest" description="Disordered" evidence="7">
    <location>
        <begin position="175"/>
        <end position="370"/>
    </location>
</feature>
<gene>
    <name evidence="9" type="ORF">NXF25_016782</name>
</gene>
<evidence type="ECO:0000256" key="2">
    <source>
        <dbReference type="ARBA" id="ARBA00008446"/>
    </source>
</evidence>
<feature type="compositionally biased region" description="Pro residues" evidence="7">
    <location>
        <begin position="295"/>
        <end position="313"/>
    </location>
</feature>
<dbReference type="GO" id="GO:0000981">
    <property type="term" value="F:DNA-binding transcription factor activity, RNA polymerase II-specific"/>
    <property type="evidence" value="ECO:0007669"/>
    <property type="project" value="InterPro"/>
</dbReference>
<evidence type="ECO:0000256" key="7">
    <source>
        <dbReference type="SAM" id="MobiDB-lite"/>
    </source>
</evidence>
<protein>
    <submittedName>
        <fullName evidence="9">Iroquois-class homeodomain protein IRX-3-like</fullName>
    </submittedName>
</protein>
<dbReference type="SMART" id="SM00389">
    <property type="entry name" value="HOX"/>
    <property type="match status" value="1"/>
</dbReference>
<dbReference type="GO" id="GO:0030182">
    <property type="term" value="P:neuron differentiation"/>
    <property type="evidence" value="ECO:0007669"/>
    <property type="project" value="TreeGrafter"/>
</dbReference>
<feature type="compositionally biased region" description="Gly residues" evidence="7">
    <location>
        <begin position="337"/>
        <end position="349"/>
    </location>
</feature>
<feature type="compositionally biased region" description="Gly residues" evidence="7">
    <location>
        <begin position="522"/>
        <end position="532"/>
    </location>
</feature>
<keyword evidence="3 6" id="KW-0238">DNA-binding</keyword>
<dbReference type="AlphaFoldDB" id="A0AAW1ASI6"/>
<evidence type="ECO:0000256" key="1">
    <source>
        <dbReference type="ARBA" id="ARBA00004123"/>
    </source>
</evidence>
<dbReference type="PANTHER" id="PTHR11211:SF14">
    <property type="entry name" value="IROQUOIS-CLASS HOMEODOMAIN PROTEIN IRX-3"/>
    <property type="match status" value="1"/>
</dbReference>
<dbReference type="GO" id="GO:0005634">
    <property type="term" value="C:nucleus"/>
    <property type="evidence" value="ECO:0007669"/>
    <property type="project" value="UniProtKB-SubCell"/>
</dbReference>
<feature type="region of interest" description="Disordered" evidence="7">
    <location>
        <begin position="480"/>
        <end position="560"/>
    </location>
</feature>
<proteinExistence type="inferred from homology"/>
<name>A0AAW1ASI6_CROAD</name>
<feature type="domain" description="Homeobox" evidence="8">
    <location>
        <begin position="122"/>
        <end position="175"/>
    </location>
</feature>
<dbReference type="PANTHER" id="PTHR11211">
    <property type="entry name" value="IROQUOIS-CLASS HOMEODOMAIN PROTEIN IRX"/>
    <property type="match status" value="1"/>
</dbReference>
<evidence type="ECO:0000256" key="3">
    <source>
        <dbReference type="ARBA" id="ARBA00023125"/>
    </source>
</evidence>
<feature type="compositionally biased region" description="Low complexity" evidence="7">
    <location>
        <begin position="223"/>
        <end position="238"/>
    </location>
</feature>
<feature type="compositionally biased region" description="Pro residues" evidence="7">
    <location>
        <begin position="350"/>
        <end position="365"/>
    </location>
</feature>
<evidence type="ECO:0000313" key="10">
    <source>
        <dbReference type="Proteomes" id="UP001474421"/>
    </source>
</evidence>